<dbReference type="EMBL" id="JAFFHA010000001">
    <property type="protein sequence ID" value="KAK4659025.1"/>
    <property type="molecule type" value="Genomic_DNA"/>
</dbReference>
<accession>A0ABR0GTE3</accession>
<dbReference type="RefSeq" id="XP_062747997.1">
    <property type="nucleotide sequence ID" value="XM_062882801.1"/>
</dbReference>
<dbReference type="GeneID" id="87902292"/>
<proteinExistence type="predicted"/>
<protein>
    <submittedName>
        <fullName evidence="1">Uncharacterized protein</fullName>
    </submittedName>
</protein>
<name>A0ABR0GTE3_9PEZI</name>
<evidence type="ECO:0000313" key="1">
    <source>
        <dbReference type="EMBL" id="KAK4659025.1"/>
    </source>
</evidence>
<comment type="caution">
    <text evidence="1">The sequence shown here is derived from an EMBL/GenBank/DDBJ whole genome shotgun (WGS) entry which is preliminary data.</text>
</comment>
<gene>
    <name evidence="1" type="ORF">QC762_0004570</name>
</gene>
<reference evidence="1 2" key="1">
    <citation type="journal article" date="2023" name="bioRxiv">
        <title>High-quality genome assemblies of four members of thePodospora anserinaspecies complex.</title>
        <authorList>
            <person name="Ament-Velasquez S.L."/>
            <person name="Vogan A.A."/>
            <person name="Wallerman O."/>
            <person name="Hartmann F."/>
            <person name="Gautier V."/>
            <person name="Silar P."/>
            <person name="Giraud T."/>
            <person name="Johannesson H."/>
        </authorList>
    </citation>
    <scope>NUCLEOTIDE SEQUENCE [LARGE SCALE GENOMIC DNA]</scope>
    <source>
        <strain evidence="1 2">CBS 415.72m</strain>
    </source>
</reference>
<organism evidence="1 2">
    <name type="scientific">Podospora pseudocomata</name>
    <dbReference type="NCBI Taxonomy" id="2093779"/>
    <lineage>
        <taxon>Eukaryota</taxon>
        <taxon>Fungi</taxon>
        <taxon>Dikarya</taxon>
        <taxon>Ascomycota</taxon>
        <taxon>Pezizomycotina</taxon>
        <taxon>Sordariomycetes</taxon>
        <taxon>Sordariomycetidae</taxon>
        <taxon>Sordariales</taxon>
        <taxon>Podosporaceae</taxon>
        <taxon>Podospora</taxon>
    </lineage>
</organism>
<sequence length="59" mass="6888">MDLYLEASLEKNRDFYLLILKAIYLSSIHSTSWSLCKARISRPRHDHLVTVDRPNLICA</sequence>
<keyword evidence="2" id="KW-1185">Reference proteome</keyword>
<evidence type="ECO:0000313" key="2">
    <source>
        <dbReference type="Proteomes" id="UP001323405"/>
    </source>
</evidence>
<dbReference type="Proteomes" id="UP001323405">
    <property type="component" value="Unassembled WGS sequence"/>
</dbReference>